<dbReference type="InterPro" id="IPR022761">
    <property type="entry name" value="Fumarate_lyase_N"/>
</dbReference>
<dbReference type="EMBL" id="FNIN01000009">
    <property type="protein sequence ID" value="SDN85597.1"/>
    <property type="molecule type" value="Genomic_DNA"/>
</dbReference>
<dbReference type="PANTHER" id="PTHR42696">
    <property type="entry name" value="ASPARTATE AMMONIA-LYASE"/>
    <property type="match status" value="1"/>
</dbReference>
<dbReference type="PANTHER" id="PTHR42696:SF2">
    <property type="entry name" value="ASPARTATE AMMONIA-LYASE"/>
    <property type="match status" value="1"/>
</dbReference>
<keyword evidence="5" id="KW-1185">Reference proteome</keyword>
<dbReference type="OrthoDB" id="9802809at2"/>
<dbReference type="CDD" id="cd01357">
    <property type="entry name" value="Aspartase"/>
    <property type="match status" value="1"/>
</dbReference>
<evidence type="ECO:0000313" key="4">
    <source>
        <dbReference type="EMBL" id="SDN85597.1"/>
    </source>
</evidence>
<proteinExistence type="predicted"/>
<dbReference type="InterPro" id="IPR000362">
    <property type="entry name" value="Fumarate_lyase_fam"/>
</dbReference>
<dbReference type="Pfam" id="PF10415">
    <property type="entry name" value="FumaraseC_C"/>
    <property type="match status" value="1"/>
</dbReference>
<dbReference type="Proteomes" id="UP000199602">
    <property type="component" value="Unassembled WGS sequence"/>
</dbReference>
<sequence>MRIEQDLLGKKQIPQNAYFGIHSLRAKENFALSGLKIHPELIKALALVKKACAKTNIELNYLPPDIGEAIITACEEIISGKLHNEIVVDALQGGAGTSTNMNINEVLANRAIEILGGEKGNYNLVHPINHVNLHQSTNDVYPTAVKIAAITLLSHLETNIANLQESLQTKEKEFSDIIKIGRTELQDAVPITLGAEFSAYAEAIARDRWRVFKCQERLRVVNIGGTAIGTGLTAPRKYIFLVIEKLREETNLNLARAENLIDCTQNQDAFVEVAGILKAHAVNLFKISTDLRLMSSGPIAGFKEIILPAVQAGSSIMPGKVNPVICEAIGQVAIKVMANDFIISQVCQNGQLELNPFLPLLAHALLESLSLLNQANKIFNKKCIQKISANKNICTYYAYNSPAIITALLPYIGYEQATLIAREALNTKKSVLKIVQEKKLISKEKLDYILSPKAMTALGYKL</sequence>
<dbReference type="Gene3D" id="1.10.40.30">
    <property type="entry name" value="Fumarase/aspartase (C-terminal domain)"/>
    <property type="match status" value="1"/>
</dbReference>
<dbReference type="RefSeq" id="WP_092065780.1">
    <property type="nucleotide sequence ID" value="NZ_FNIN01000009.1"/>
</dbReference>
<keyword evidence="1 4" id="KW-0456">Lyase</keyword>
<dbReference type="PRINTS" id="PR00149">
    <property type="entry name" value="FUMRATELYASE"/>
</dbReference>
<gene>
    <name evidence="4" type="ORF">SAMN04488516_10939</name>
</gene>
<dbReference type="FunFam" id="1.20.200.10:FF:000001">
    <property type="entry name" value="Fumarate hydratase, mitochondrial"/>
    <property type="match status" value="1"/>
</dbReference>
<dbReference type="NCBIfam" id="NF008909">
    <property type="entry name" value="PRK12273.1"/>
    <property type="match status" value="1"/>
</dbReference>
<organism evidence="4 5">
    <name type="scientific">Desulfonauticus submarinus</name>
    <dbReference type="NCBI Taxonomy" id="206665"/>
    <lineage>
        <taxon>Bacteria</taxon>
        <taxon>Pseudomonadati</taxon>
        <taxon>Thermodesulfobacteriota</taxon>
        <taxon>Desulfovibrionia</taxon>
        <taxon>Desulfovibrionales</taxon>
        <taxon>Desulfonauticaceae</taxon>
        <taxon>Desulfonauticus</taxon>
    </lineage>
</organism>
<dbReference type="STRING" id="206665.SAMN04488516_10939"/>
<evidence type="ECO:0000313" key="5">
    <source>
        <dbReference type="Proteomes" id="UP000199602"/>
    </source>
</evidence>
<feature type="domain" description="Fumarase C C-terminal" evidence="3">
    <location>
        <begin position="404"/>
        <end position="456"/>
    </location>
</feature>
<dbReference type="InterPro" id="IPR020557">
    <property type="entry name" value="Fumarate_lyase_CS"/>
</dbReference>
<dbReference type="GO" id="GO:0008797">
    <property type="term" value="F:aspartate ammonia-lyase activity"/>
    <property type="evidence" value="ECO:0007669"/>
    <property type="project" value="TreeGrafter"/>
</dbReference>
<evidence type="ECO:0000259" key="3">
    <source>
        <dbReference type="Pfam" id="PF10415"/>
    </source>
</evidence>
<dbReference type="InterPro" id="IPR051546">
    <property type="entry name" value="Aspartate_Ammonia-Lyase"/>
</dbReference>
<name>A0A1H0ET15_9BACT</name>
<dbReference type="Pfam" id="PF00206">
    <property type="entry name" value="Lyase_1"/>
    <property type="match status" value="1"/>
</dbReference>
<dbReference type="GO" id="GO:0006099">
    <property type="term" value="P:tricarboxylic acid cycle"/>
    <property type="evidence" value="ECO:0007669"/>
    <property type="project" value="InterPro"/>
</dbReference>
<protein>
    <submittedName>
        <fullName evidence="4">Aspartate ammonia-lyase</fullName>
    </submittedName>
</protein>
<reference evidence="4 5" key="1">
    <citation type="submission" date="2016-10" db="EMBL/GenBank/DDBJ databases">
        <authorList>
            <person name="de Groot N.N."/>
        </authorList>
    </citation>
    <scope>NUCLEOTIDE SEQUENCE [LARGE SCALE GENOMIC DNA]</scope>
    <source>
        <strain evidence="4 5">DSM 15269</strain>
    </source>
</reference>
<accession>A0A1H0ET15</accession>
<evidence type="ECO:0000256" key="1">
    <source>
        <dbReference type="ARBA" id="ARBA00023239"/>
    </source>
</evidence>
<dbReference type="PROSITE" id="PS00163">
    <property type="entry name" value="FUMARATE_LYASES"/>
    <property type="match status" value="1"/>
</dbReference>
<dbReference type="FunFam" id="1.10.275.10:FF:000001">
    <property type="entry name" value="Fumarate hydratase, mitochondrial"/>
    <property type="match status" value="1"/>
</dbReference>
<dbReference type="InterPro" id="IPR008948">
    <property type="entry name" value="L-Aspartase-like"/>
</dbReference>
<evidence type="ECO:0000259" key="2">
    <source>
        <dbReference type="Pfam" id="PF00206"/>
    </source>
</evidence>
<dbReference type="Gene3D" id="1.10.275.10">
    <property type="entry name" value="Fumarase/aspartase (N-terminal domain)"/>
    <property type="match status" value="1"/>
</dbReference>
<dbReference type="Gene3D" id="1.20.200.10">
    <property type="entry name" value="Fumarase/aspartase (Central domain)"/>
    <property type="match status" value="1"/>
</dbReference>
<dbReference type="AlphaFoldDB" id="A0A1H0ET15"/>
<dbReference type="GO" id="GO:0005829">
    <property type="term" value="C:cytosol"/>
    <property type="evidence" value="ECO:0007669"/>
    <property type="project" value="TreeGrafter"/>
</dbReference>
<dbReference type="InterPro" id="IPR024083">
    <property type="entry name" value="Fumarase/histidase_N"/>
</dbReference>
<dbReference type="GO" id="GO:0006531">
    <property type="term" value="P:aspartate metabolic process"/>
    <property type="evidence" value="ECO:0007669"/>
    <property type="project" value="TreeGrafter"/>
</dbReference>
<dbReference type="SUPFAM" id="SSF48557">
    <property type="entry name" value="L-aspartase-like"/>
    <property type="match status" value="1"/>
</dbReference>
<dbReference type="InterPro" id="IPR018951">
    <property type="entry name" value="Fumarase_C_C"/>
</dbReference>
<feature type="domain" description="Fumarate lyase N-terminal" evidence="2">
    <location>
        <begin position="9"/>
        <end position="337"/>
    </location>
</feature>